<evidence type="ECO:0000313" key="10">
    <source>
        <dbReference type="Proteomes" id="UP000504632"/>
    </source>
</evidence>
<evidence type="ECO:0000313" key="11">
    <source>
        <dbReference type="RefSeq" id="XP_030643653.1"/>
    </source>
</evidence>
<dbReference type="OrthoDB" id="301415at2759"/>
<dbReference type="Proteomes" id="UP000504632">
    <property type="component" value="Chromosome 11"/>
</dbReference>
<keyword evidence="10" id="KW-1185">Reference proteome</keyword>
<dbReference type="CDD" id="cd00198">
    <property type="entry name" value="vWFA"/>
    <property type="match status" value="1"/>
</dbReference>
<evidence type="ECO:0000256" key="5">
    <source>
        <dbReference type="SAM" id="SignalP"/>
    </source>
</evidence>
<evidence type="ECO:0000259" key="6">
    <source>
        <dbReference type="Pfam" id="PF23560"/>
    </source>
</evidence>
<feature type="domain" description="Hemicentin-1-like von Willebrand factor A" evidence="8">
    <location>
        <begin position="301"/>
        <end position="464"/>
    </location>
</feature>
<evidence type="ECO:0000259" key="7">
    <source>
        <dbReference type="Pfam" id="PF23619"/>
    </source>
</evidence>
<keyword evidence="2" id="KW-0964">Secreted</keyword>
<dbReference type="PANTHER" id="PTHR14905">
    <property type="entry name" value="NG37"/>
    <property type="match status" value="1"/>
</dbReference>
<dbReference type="InterPro" id="IPR052577">
    <property type="entry name" value="VWA7"/>
</dbReference>
<evidence type="ECO:0000256" key="1">
    <source>
        <dbReference type="ARBA" id="ARBA00004613"/>
    </source>
</evidence>
<evidence type="ECO:0000259" key="8">
    <source>
        <dbReference type="Pfam" id="PF25106"/>
    </source>
</evidence>
<evidence type="ECO:0000256" key="2">
    <source>
        <dbReference type="ARBA" id="ARBA00022525"/>
    </source>
</evidence>
<feature type="chain" id="PRO_5026681838" evidence="5">
    <location>
        <begin position="22"/>
        <end position="812"/>
    </location>
</feature>
<gene>
    <name evidence="11" type="primary">LOC115823765</name>
</gene>
<organism evidence="10 11">
    <name type="scientific">Chanos chanos</name>
    <name type="common">Milkfish</name>
    <name type="synonym">Mugil chanos</name>
    <dbReference type="NCBI Taxonomy" id="29144"/>
    <lineage>
        <taxon>Eukaryota</taxon>
        <taxon>Metazoa</taxon>
        <taxon>Chordata</taxon>
        <taxon>Craniata</taxon>
        <taxon>Vertebrata</taxon>
        <taxon>Euteleostomi</taxon>
        <taxon>Actinopterygii</taxon>
        <taxon>Neopterygii</taxon>
        <taxon>Teleostei</taxon>
        <taxon>Ostariophysi</taxon>
        <taxon>Gonorynchiformes</taxon>
        <taxon>Chanidae</taxon>
        <taxon>Chanos</taxon>
    </lineage>
</organism>
<evidence type="ECO:0000259" key="9">
    <source>
        <dbReference type="Pfam" id="PF25107"/>
    </source>
</evidence>
<dbReference type="InterPro" id="IPR056862">
    <property type="entry name" value="VWA7_N"/>
</dbReference>
<dbReference type="Pfam" id="PF25106">
    <property type="entry name" value="VWA_4"/>
    <property type="match status" value="1"/>
</dbReference>
<evidence type="ECO:0000256" key="3">
    <source>
        <dbReference type="ARBA" id="ARBA00022729"/>
    </source>
</evidence>
<dbReference type="GeneID" id="115823765"/>
<protein>
    <submittedName>
        <fullName evidence="11">von Willebrand factor A domain-containing protein 7-like</fullName>
    </submittedName>
</protein>
<feature type="domain" description="VWA7 N-terminal" evidence="9">
    <location>
        <begin position="67"/>
        <end position="289"/>
    </location>
</feature>
<dbReference type="Gene3D" id="3.40.50.410">
    <property type="entry name" value="von Willebrand factor, type A domain"/>
    <property type="match status" value="1"/>
</dbReference>
<dbReference type="RefSeq" id="XP_030643653.1">
    <property type="nucleotide sequence ID" value="XM_030787793.1"/>
</dbReference>
<dbReference type="InterPro" id="IPR036465">
    <property type="entry name" value="vWFA_dom_sf"/>
</dbReference>
<accession>A0A6J2WH61</accession>
<dbReference type="PANTHER" id="PTHR14905:SF18">
    <property type="entry name" value="VON WILLEBRAND FACTOR A DOMAIN-CONTAINING 10, TANDEM DUPLICATE 1-RELATED"/>
    <property type="match status" value="1"/>
</dbReference>
<reference evidence="11" key="2">
    <citation type="submission" date="2025-08" db="UniProtKB">
        <authorList>
            <consortium name="RefSeq"/>
        </authorList>
    </citation>
    <scope>IDENTIFICATION</scope>
</reference>
<dbReference type="InterPro" id="IPR057615">
    <property type="entry name" value="Ig_VWA7"/>
</dbReference>
<dbReference type="Pfam" id="PF23560">
    <property type="entry name" value="GBD_Hemicentin"/>
    <property type="match status" value="1"/>
</dbReference>
<comment type="subcellular location">
    <subcellularLocation>
        <location evidence="1">Secreted</location>
    </subcellularLocation>
</comment>
<keyword evidence="3 5" id="KW-0732">Signal</keyword>
<dbReference type="SUPFAM" id="SSF53300">
    <property type="entry name" value="vWA-like"/>
    <property type="match status" value="1"/>
</dbReference>
<reference evidence="10" key="1">
    <citation type="submission" date="2024-06" db="UniProtKB">
        <authorList>
            <consortium name="RefSeq"/>
        </authorList>
    </citation>
    <scope>NUCLEOTIDE SEQUENCE [LARGE SCALE GENOMIC DNA]</scope>
</reference>
<dbReference type="GO" id="GO:0005576">
    <property type="term" value="C:extracellular region"/>
    <property type="evidence" value="ECO:0007669"/>
    <property type="project" value="UniProtKB-SubCell"/>
</dbReference>
<evidence type="ECO:0000256" key="4">
    <source>
        <dbReference type="ARBA" id="ARBA00023180"/>
    </source>
</evidence>
<name>A0A6J2WH61_CHACN</name>
<dbReference type="Pfam" id="PF23619">
    <property type="entry name" value="Ig_VWA7"/>
    <property type="match status" value="1"/>
</dbReference>
<feature type="domain" description="Hemicentin/VWA7 galactose-binding" evidence="6">
    <location>
        <begin position="483"/>
        <end position="580"/>
    </location>
</feature>
<sequence>MTANPLIITAVLLLVQSGALAFKIVLDFSSMSHQEITKSAILQATAEVCKARAEQLGQNFVLPNPLTVKSLAAACSYPQAARKFQSVIDDIKDENRDVDIRHFFNTEYHFDDESFLQGRDIITQGVSTVKANIQQKNFETARETLGEILHPLQDFYSHSNWIELGNQSPYRNLIKPDLPINNIADKSTPTCRSCVDDNCTGNILESIITEKKLTSGYFSATDTIKPYGKCSHGGSLDKTKETEPVGGINKDSFGSDHGHLHLQAANMAIAATKELLEDIGASVGINNFLRLMGISQTFSVLCVVIDTSKSMADDIAEVKRIISLIIDGKKGTADEPSEYILVTFNDLDFGPLTKTTDAEEFKRLLNAISASGEATATAKKCLSGLWLALTGAPHRSEMFVFTDAEPEDVELKSTVLALIESTKSTVNFLLTNALSAQSHVSNPSNQLYQELAEASGGQAIEVSKGMLPQASSIIEDTVSSELVMLFFAVRNQSAAEDFSFLVDSSVTNLTIYITGFSSNFTITSPSGMSQYSTESNGTLGMIQTSGNFHTIRPHSKNGTGLWQISVNSTQPFTVKVTGQSVTDFLFDIVEVVQDPVPGYTALDSRPQTSGNVTLLLSVTGGDSLKLTEVAVVETMGTETVNGSLEDQGNGQYLATFNTVPRGSFGIHVTGQYSSIQSSQISFQRYSSTQLRTSGVSVSAVANGTWTPGTTFSLPFTVETSQSGGSFSITVRNDRLYNMTFPSSLVIGNGGRANGTVTLTAPSDTPSGTDVTLTIEAAAPGDSDSNYVVLRLSVVAGVGPAMSLSLSLWKQNN</sequence>
<dbReference type="AlphaFoldDB" id="A0A6J2WH61"/>
<proteinExistence type="predicted"/>
<keyword evidence="4" id="KW-0325">Glycoprotein</keyword>
<dbReference type="InParanoid" id="A0A6J2WH61"/>
<dbReference type="Pfam" id="PF25107">
    <property type="entry name" value="VWA7_N"/>
    <property type="match status" value="1"/>
</dbReference>
<feature type="signal peptide" evidence="5">
    <location>
        <begin position="1"/>
        <end position="21"/>
    </location>
</feature>
<dbReference type="InterPro" id="IPR056861">
    <property type="entry name" value="HMCN1-like_VWA"/>
</dbReference>
<dbReference type="InterPro" id="IPR056475">
    <property type="entry name" value="GBD_Hemicentin/VWA7"/>
</dbReference>
<feature type="domain" description="VWA7 Ig-like" evidence="7">
    <location>
        <begin position="696"/>
        <end position="795"/>
    </location>
</feature>